<feature type="region of interest" description="Disordered" evidence="2">
    <location>
        <begin position="1"/>
        <end position="20"/>
    </location>
</feature>
<evidence type="ECO:0000313" key="4">
    <source>
        <dbReference type="EMBL" id="CDW60819.1"/>
    </source>
</evidence>
<reference evidence="4" key="1">
    <citation type="submission" date="2014-01" db="EMBL/GenBank/DDBJ databases">
        <authorList>
            <person name="Aslett M."/>
        </authorList>
    </citation>
    <scope>NUCLEOTIDE SEQUENCE</scope>
</reference>
<evidence type="ECO:0000256" key="2">
    <source>
        <dbReference type="SAM" id="MobiDB-lite"/>
    </source>
</evidence>
<keyword evidence="5" id="KW-1185">Reference proteome</keyword>
<dbReference type="AlphaFoldDB" id="A0A077ZM55"/>
<proteinExistence type="predicted"/>
<gene>
    <name evidence="4" type="ORF">TTRE_0000921801</name>
</gene>
<dbReference type="InterPro" id="IPR013087">
    <property type="entry name" value="Znf_C2H2_type"/>
</dbReference>
<dbReference type="PROSITE" id="PS00028">
    <property type="entry name" value="ZINC_FINGER_C2H2_1"/>
    <property type="match status" value="2"/>
</dbReference>
<dbReference type="EMBL" id="HG807449">
    <property type="protein sequence ID" value="CDW60819.1"/>
    <property type="molecule type" value="Genomic_DNA"/>
</dbReference>
<dbReference type="PROSITE" id="PS50157">
    <property type="entry name" value="ZINC_FINGER_C2H2_2"/>
    <property type="match status" value="1"/>
</dbReference>
<evidence type="ECO:0000259" key="3">
    <source>
        <dbReference type="PROSITE" id="PS50157"/>
    </source>
</evidence>
<dbReference type="SMART" id="SM00355">
    <property type="entry name" value="ZnF_C2H2"/>
    <property type="match status" value="2"/>
</dbReference>
<keyword evidence="1" id="KW-0862">Zinc</keyword>
<sequence>MNSTANRNPTHDPERTAGGDGANFVAATYPGPFRCPLCATIIAVGHNFLEHMRVHGKEVHFLCGKCSKSWPTIHSVACHYSKCGRQITRSVRQPPVAVEDRPHTVVCTDCGDQFTTARGLQLHRRNAHIEQFNADRPREKKARWSQFEVLALAKLEVQLPSNIVNINQVLSKLLFEKHGLTRNVEMIKGQRRKSRPPMDKQTQLQLKLRDLMNTGL</sequence>
<dbReference type="STRING" id="36087.A0A077ZM55"/>
<organism evidence="4 5">
    <name type="scientific">Trichuris trichiura</name>
    <name type="common">Whipworm</name>
    <name type="synonym">Trichocephalus trichiurus</name>
    <dbReference type="NCBI Taxonomy" id="36087"/>
    <lineage>
        <taxon>Eukaryota</taxon>
        <taxon>Metazoa</taxon>
        <taxon>Ecdysozoa</taxon>
        <taxon>Nematoda</taxon>
        <taxon>Enoplea</taxon>
        <taxon>Dorylaimia</taxon>
        <taxon>Trichinellida</taxon>
        <taxon>Trichuridae</taxon>
        <taxon>Trichuris</taxon>
    </lineage>
</organism>
<feature type="domain" description="C2H2-type" evidence="3">
    <location>
        <begin position="105"/>
        <end position="133"/>
    </location>
</feature>
<dbReference type="SUPFAM" id="SSF57667">
    <property type="entry name" value="beta-beta-alpha zinc fingers"/>
    <property type="match status" value="1"/>
</dbReference>
<keyword evidence="1" id="KW-0479">Metal-binding</keyword>
<dbReference type="OrthoDB" id="7695265at2759"/>
<dbReference type="GO" id="GO:0008270">
    <property type="term" value="F:zinc ion binding"/>
    <property type="evidence" value="ECO:0007669"/>
    <property type="project" value="UniProtKB-KW"/>
</dbReference>
<reference evidence="4" key="2">
    <citation type="submission" date="2014-03" db="EMBL/GenBank/DDBJ databases">
        <title>The whipworm genome and dual-species transcriptomics of an intimate host-pathogen interaction.</title>
        <authorList>
            <person name="Foth B.J."/>
            <person name="Tsai I.J."/>
            <person name="Reid A.J."/>
            <person name="Bancroft A.J."/>
            <person name="Nichol S."/>
            <person name="Tracey A."/>
            <person name="Holroyd N."/>
            <person name="Cotton J.A."/>
            <person name="Stanley E.J."/>
            <person name="Zarowiecki M."/>
            <person name="Liu J.Z."/>
            <person name="Huckvale T."/>
            <person name="Cooper P.J."/>
            <person name="Grencis R.K."/>
            <person name="Berriman M."/>
        </authorList>
    </citation>
    <scope>NUCLEOTIDE SEQUENCE [LARGE SCALE GENOMIC DNA]</scope>
</reference>
<dbReference type="InterPro" id="IPR036236">
    <property type="entry name" value="Znf_C2H2_sf"/>
</dbReference>
<accession>A0A077ZM55</accession>
<evidence type="ECO:0000256" key="1">
    <source>
        <dbReference type="PROSITE-ProRule" id="PRU00042"/>
    </source>
</evidence>
<dbReference type="Proteomes" id="UP000030665">
    <property type="component" value="Unassembled WGS sequence"/>
</dbReference>
<protein>
    <submittedName>
        <fullName evidence="4">R2 protein</fullName>
    </submittedName>
</protein>
<keyword evidence="1" id="KW-0863">Zinc-finger</keyword>
<evidence type="ECO:0000313" key="5">
    <source>
        <dbReference type="Proteomes" id="UP000030665"/>
    </source>
</evidence>
<dbReference type="Gene3D" id="3.30.160.60">
    <property type="entry name" value="Classic Zinc Finger"/>
    <property type="match status" value="1"/>
</dbReference>
<name>A0A077ZM55_TRITR</name>